<gene>
    <name evidence="1" type="ORF">GCM10025751_42820</name>
</gene>
<evidence type="ECO:0000313" key="1">
    <source>
        <dbReference type="EMBL" id="GAA5059098.1"/>
    </source>
</evidence>
<name>A0AAV3UMV3_9EURY</name>
<reference evidence="1 2" key="1">
    <citation type="journal article" date="2019" name="Int. J. Syst. Evol. Microbiol.">
        <title>The Global Catalogue of Microorganisms (GCM) 10K type strain sequencing project: providing services to taxonomists for standard genome sequencing and annotation.</title>
        <authorList>
            <consortium name="The Broad Institute Genomics Platform"/>
            <consortium name="The Broad Institute Genome Sequencing Center for Infectious Disease"/>
            <person name="Wu L."/>
            <person name="Ma J."/>
        </authorList>
    </citation>
    <scope>NUCLEOTIDE SEQUENCE [LARGE SCALE GENOMIC DNA]</scope>
    <source>
        <strain evidence="1 2">JCM 17504</strain>
    </source>
</reference>
<sequence length="92" mass="10620">MRHCPLHGRILFEQHIRNDLGLGDPFHSVKPFVFEFGEQLDIPNTWVVSEYLCQRLEITVGCPDKWQYVICIVCDDPVDCEHHLGQALQCLG</sequence>
<proteinExistence type="predicted"/>
<organism evidence="1 2">
    <name type="scientific">Haladaptatus pallidirubidus</name>
    <dbReference type="NCBI Taxonomy" id="1008152"/>
    <lineage>
        <taxon>Archaea</taxon>
        <taxon>Methanobacteriati</taxon>
        <taxon>Methanobacteriota</taxon>
        <taxon>Stenosarchaea group</taxon>
        <taxon>Halobacteria</taxon>
        <taxon>Halobacteriales</taxon>
        <taxon>Haladaptataceae</taxon>
        <taxon>Haladaptatus</taxon>
    </lineage>
</organism>
<accession>A0AAV3UMV3</accession>
<protein>
    <submittedName>
        <fullName evidence="1">Uncharacterized protein</fullName>
    </submittedName>
</protein>
<evidence type="ECO:0000313" key="2">
    <source>
        <dbReference type="Proteomes" id="UP001501729"/>
    </source>
</evidence>
<dbReference type="AlphaFoldDB" id="A0AAV3UMV3"/>
<dbReference type="Proteomes" id="UP001501729">
    <property type="component" value="Unassembled WGS sequence"/>
</dbReference>
<comment type="caution">
    <text evidence="1">The sequence shown here is derived from an EMBL/GenBank/DDBJ whole genome shotgun (WGS) entry which is preliminary data.</text>
</comment>
<keyword evidence="2" id="KW-1185">Reference proteome</keyword>
<dbReference type="EMBL" id="BAABKX010000016">
    <property type="protein sequence ID" value="GAA5059098.1"/>
    <property type="molecule type" value="Genomic_DNA"/>
</dbReference>